<dbReference type="EMBL" id="JABANM010027958">
    <property type="protein sequence ID" value="KAF4710474.1"/>
    <property type="molecule type" value="Genomic_DNA"/>
</dbReference>
<sequence length="110" mass="11952">MGGSTKVAELTGRTKRQEVDSSGRVRLVPRQTNYSGENINVLEQQAFQRGDKLVAVISEAASAGISLHADARAGSGTRQRVMITLELPWSAEKTVQQLGRVHRTNQLSPP</sequence>
<proteinExistence type="inferred from homology"/>
<feature type="region of interest" description="Disordered" evidence="2">
    <location>
        <begin position="1"/>
        <end position="22"/>
    </location>
</feature>
<dbReference type="PANTHER" id="PTHR12706:SF33">
    <property type="entry name" value="PROTEIN WITH HELICASE_C DOMAIN"/>
    <property type="match status" value="1"/>
</dbReference>
<evidence type="ECO:0000313" key="4">
    <source>
        <dbReference type="EMBL" id="KAF4710474.1"/>
    </source>
</evidence>
<evidence type="ECO:0000256" key="2">
    <source>
        <dbReference type="SAM" id="MobiDB-lite"/>
    </source>
</evidence>
<accession>A0A7J6QPG7</accession>
<dbReference type="InterPro" id="IPR026937">
    <property type="entry name" value="SBNO_Helicase_C_dom"/>
</dbReference>
<dbReference type="PANTHER" id="PTHR12706">
    <property type="entry name" value="STRAWBERRY NOTCH-RELATED"/>
    <property type="match status" value="1"/>
</dbReference>
<comment type="similarity">
    <text evidence="1">Belongs to the SBNO family.</text>
</comment>
<dbReference type="GO" id="GO:0042393">
    <property type="term" value="F:histone binding"/>
    <property type="evidence" value="ECO:0007669"/>
    <property type="project" value="TreeGrafter"/>
</dbReference>
<organism evidence="4 5">
    <name type="scientific">Perkinsus olseni</name>
    <name type="common">Perkinsus atlanticus</name>
    <dbReference type="NCBI Taxonomy" id="32597"/>
    <lineage>
        <taxon>Eukaryota</taxon>
        <taxon>Sar</taxon>
        <taxon>Alveolata</taxon>
        <taxon>Perkinsozoa</taxon>
        <taxon>Perkinsea</taxon>
        <taxon>Perkinsida</taxon>
        <taxon>Perkinsidae</taxon>
        <taxon>Perkinsus</taxon>
    </lineage>
</organism>
<dbReference type="Pfam" id="PF13871">
    <property type="entry name" value="Helicase_C_4"/>
    <property type="match status" value="1"/>
</dbReference>
<evidence type="ECO:0000259" key="3">
    <source>
        <dbReference type="Pfam" id="PF13871"/>
    </source>
</evidence>
<dbReference type="InterPro" id="IPR026741">
    <property type="entry name" value="SNO"/>
</dbReference>
<reference evidence="4 5" key="1">
    <citation type="submission" date="2020-04" db="EMBL/GenBank/DDBJ databases">
        <title>Perkinsus olseni comparative genomics.</title>
        <authorList>
            <person name="Bogema D.R."/>
        </authorList>
    </citation>
    <scope>NUCLEOTIDE SEQUENCE [LARGE SCALE GENOMIC DNA]</scope>
    <source>
        <strain evidence="4">ATCC PRA-205</strain>
    </source>
</reference>
<dbReference type="SUPFAM" id="SSF52540">
    <property type="entry name" value="P-loop containing nucleoside triphosphate hydrolases"/>
    <property type="match status" value="1"/>
</dbReference>
<dbReference type="GO" id="GO:0031490">
    <property type="term" value="F:chromatin DNA binding"/>
    <property type="evidence" value="ECO:0007669"/>
    <property type="project" value="TreeGrafter"/>
</dbReference>
<dbReference type="Proteomes" id="UP000574390">
    <property type="component" value="Unassembled WGS sequence"/>
</dbReference>
<name>A0A7J6QPG7_PEROL</name>
<feature type="domain" description="Strawberry notch helicase C" evidence="3">
    <location>
        <begin position="1"/>
        <end position="110"/>
    </location>
</feature>
<comment type="caution">
    <text evidence="4">The sequence shown here is derived from an EMBL/GenBank/DDBJ whole genome shotgun (WGS) entry which is preliminary data.</text>
</comment>
<dbReference type="GO" id="GO:0005634">
    <property type="term" value="C:nucleus"/>
    <property type="evidence" value="ECO:0007669"/>
    <property type="project" value="TreeGrafter"/>
</dbReference>
<evidence type="ECO:0000256" key="1">
    <source>
        <dbReference type="ARBA" id="ARBA00006992"/>
    </source>
</evidence>
<feature type="non-terminal residue" evidence="4">
    <location>
        <position position="1"/>
    </location>
</feature>
<dbReference type="AlphaFoldDB" id="A0A7J6QPG7"/>
<evidence type="ECO:0000313" key="5">
    <source>
        <dbReference type="Proteomes" id="UP000574390"/>
    </source>
</evidence>
<dbReference type="InterPro" id="IPR027417">
    <property type="entry name" value="P-loop_NTPase"/>
</dbReference>
<dbReference type="GO" id="GO:0006355">
    <property type="term" value="P:regulation of DNA-templated transcription"/>
    <property type="evidence" value="ECO:0007669"/>
    <property type="project" value="InterPro"/>
</dbReference>
<protein>
    <recommendedName>
        <fullName evidence="3">Strawberry notch helicase C domain-containing protein</fullName>
    </recommendedName>
</protein>
<dbReference type="Gene3D" id="3.40.50.300">
    <property type="entry name" value="P-loop containing nucleotide triphosphate hydrolases"/>
    <property type="match status" value="1"/>
</dbReference>
<gene>
    <name evidence="4" type="ORF">FOZ62_021055</name>
</gene>